<proteinExistence type="predicted"/>
<keyword evidence="1" id="KW-0472">Membrane</keyword>
<feature type="signal peptide" evidence="2">
    <location>
        <begin position="1"/>
        <end position="28"/>
    </location>
</feature>
<protein>
    <recommendedName>
        <fullName evidence="5">Secreted protein</fullName>
    </recommendedName>
</protein>
<comment type="caution">
    <text evidence="3">The sequence shown here is derived from an EMBL/GenBank/DDBJ whole genome shotgun (WGS) entry which is preliminary data.</text>
</comment>
<gene>
    <name evidence="3" type="ORF">AVEN_133742_1</name>
</gene>
<feature type="transmembrane region" description="Helical" evidence="1">
    <location>
        <begin position="38"/>
        <end position="61"/>
    </location>
</feature>
<organism evidence="3 4">
    <name type="scientific">Araneus ventricosus</name>
    <name type="common">Orbweaver spider</name>
    <name type="synonym">Epeira ventricosa</name>
    <dbReference type="NCBI Taxonomy" id="182803"/>
    <lineage>
        <taxon>Eukaryota</taxon>
        <taxon>Metazoa</taxon>
        <taxon>Ecdysozoa</taxon>
        <taxon>Arthropoda</taxon>
        <taxon>Chelicerata</taxon>
        <taxon>Arachnida</taxon>
        <taxon>Araneae</taxon>
        <taxon>Araneomorphae</taxon>
        <taxon>Entelegynae</taxon>
        <taxon>Araneoidea</taxon>
        <taxon>Araneidae</taxon>
        <taxon>Araneus</taxon>
    </lineage>
</organism>
<evidence type="ECO:0000256" key="1">
    <source>
        <dbReference type="SAM" id="Phobius"/>
    </source>
</evidence>
<evidence type="ECO:0000313" key="3">
    <source>
        <dbReference type="EMBL" id="GBL88095.1"/>
    </source>
</evidence>
<keyword evidence="4" id="KW-1185">Reference proteome</keyword>
<name>A0A4Y2B9U7_ARAVE</name>
<keyword evidence="2" id="KW-0732">Signal</keyword>
<dbReference type="EMBL" id="BGPR01000057">
    <property type="protein sequence ID" value="GBL88095.1"/>
    <property type="molecule type" value="Genomic_DNA"/>
</dbReference>
<feature type="chain" id="PRO_5021285523" description="Secreted protein" evidence="2">
    <location>
        <begin position="29"/>
        <end position="132"/>
    </location>
</feature>
<keyword evidence="1" id="KW-1133">Transmembrane helix</keyword>
<evidence type="ECO:0000313" key="4">
    <source>
        <dbReference type="Proteomes" id="UP000499080"/>
    </source>
</evidence>
<reference evidence="3 4" key="1">
    <citation type="journal article" date="2019" name="Sci. Rep.">
        <title>Orb-weaving spider Araneus ventricosus genome elucidates the spidroin gene catalogue.</title>
        <authorList>
            <person name="Kono N."/>
            <person name="Nakamura H."/>
            <person name="Ohtoshi R."/>
            <person name="Moran D.A.P."/>
            <person name="Shinohara A."/>
            <person name="Yoshida Y."/>
            <person name="Fujiwara M."/>
            <person name="Mori M."/>
            <person name="Tomita M."/>
            <person name="Arakawa K."/>
        </authorList>
    </citation>
    <scope>NUCLEOTIDE SEQUENCE [LARGE SCALE GENOMIC DNA]</scope>
</reference>
<keyword evidence="1" id="KW-0812">Transmembrane</keyword>
<accession>A0A4Y2B9U7</accession>
<dbReference type="AlphaFoldDB" id="A0A4Y2B9U7"/>
<sequence length="132" mass="15299">MQRFPMLSTFLFLSQIVALLLPPPPLTALLHNFLLRNVMRFFGSQLLVVAFLKLIDISFALQSHDLDQRHNLVDCRVHRYCLIPLKVTFDNFSSQSFFQVEVRVLLVTPSYVFSIILRQARCGSNIFKTLLE</sequence>
<evidence type="ECO:0008006" key="5">
    <source>
        <dbReference type="Google" id="ProtNLM"/>
    </source>
</evidence>
<evidence type="ECO:0000256" key="2">
    <source>
        <dbReference type="SAM" id="SignalP"/>
    </source>
</evidence>
<dbReference type="Proteomes" id="UP000499080">
    <property type="component" value="Unassembled WGS sequence"/>
</dbReference>